<evidence type="ECO:0000256" key="4">
    <source>
        <dbReference type="ARBA" id="ARBA00023125"/>
    </source>
</evidence>
<organism evidence="10 11">
    <name type="scientific">Candidatus Kryptonium thompsonii</name>
    <dbReference type="NCBI Taxonomy" id="1633631"/>
    <lineage>
        <taxon>Bacteria</taxon>
        <taxon>Pseudomonadati</taxon>
        <taxon>Candidatus Kryptoniota</taxon>
        <taxon>Candidatus Kryptonium</taxon>
    </lineage>
</organism>
<dbReference type="SMART" id="SM01080">
    <property type="entry name" value="CHASE2"/>
    <property type="match status" value="1"/>
</dbReference>
<dbReference type="Gene3D" id="1.10.8.60">
    <property type="match status" value="1"/>
</dbReference>
<keyword evidence="5" id="KW-0804">Transcription</keyword>
<keyword evidence="3" id="KW-0805">Transcription regulation</keyword>
<evidence type="ECO:0000256" key="7">
    <source>
        <dbReference type="SAM" id="Phobius"/>
    </source>
</evidence>
<dbReference type="InterPro" id="IPR027417">
    <property type="entry name" value="P-loop_NTPase"/>
</dbReference>
<dbReference type="InterPro" id="IPR025943">
    <property type="entry name" value="Sigma_54_int_dom_ATP-bd_2"/>
</dbReference>
<keyword evidence="1" id="KW-0547">Nucleotide-binding</keyword>
<protein>
    <submittedName>
        <fullName evidence="10">CHASE2 domain-containing protein</fullName>
    </submittedName>
</protein>
<keyword evidence="7" id="KW-1133">Transmembrane helix</keyword>
<dbReference type="Pfam" id="PF25601">
    <property type="entry name" value="AAA_lid_14"/>
    <property type="match status" value="1"/>
</dbReference>
<name>A0A0P1LV51_9BACT</name>
<feature type="domain" description="Sigma-54 factor interaction" evidence="8">
    <location>
        <begin position="492"/>
        <end position="717"/>
    </location>
</feature>
<evidence type="ECO:0000313" key="9">
    <source>
        <dbReference type="EMBL" id="CUS94073.1"/>
    </source>
</evidence>
<dbReference type="GO" id="GO:0003677">
    <property type="term" value="F:DNA binding"/>
    <property type="evidence" value="ECO:0007669"/>
    <property type="project" value="UniProtKB-KW"/>
</dbReference>
<dbReference type="Proteomes" id="UP000182011">
    <property type="component" value="Unassembled WGS sequence"/>
</dbReference>
<evidence type="ECO:0000256" key="3">
    <source>
        <dbReference type="ARBA" id="ARBA00023015"/>
    </source>
</evidence>
<accession>A0A0P1LQZ3</accession>
<proteinExistence type="predicted"/>
<evidence type="ECO:0000259" key="8">
    <source>
        <dbReference type="PROSITE" id="PS50045"/>
    </source>
</evidence>
<dbReference type="EMBL" id="FAOP01000006">
    <property type="protein sequence ID" value="CUU07166.1"/>
    <property type="molecule type" value="Genomic_DNA"/>
</dbReference>
<dbReference type="PROSITE" id="PS50045">
    <property type="entry name" value="SIGMA54_INTERACT_4"/>
    <property type="match status" value="1"/>
</dbReference>
<dbReference type="Gene3D" id="3.40.50.300">
    <property type="entry name" value="P-loop containing nucleotide triphosphate hydrolases"/>
    <property type="match status" value="1"/>
</dbReference>
<keyword evidence="7" id="KW-0472">Membrane</keyword>
<accession>A0A0P1LMI4</accession>
<dbReference type="InterPro" id="IPR002078">
    <property type="entry name" value="Sigma_54_int"/>
</dbReference>
<dbReference type="Pfam" id="PF05226">
    <property type="entry name" value="CHASE2"/>
    <property type="match status" value="1"/>
</dbReference>
<accession>A0A0P1NZS0</accession>
<accession>A0A0N7MSS9</accession>
<reference evidence="9 12" key="1">
    <citation type="submission" date="2015-11" db="EMBL/GenBank/DDBJ databases">
        <authorList>
            <person name="Varghese N."/>
        </authorList>
    </citation>
    <scope>NUCLEOTIDE SEQUENCE [LARGE SCALE GENOMIC DNA]</scope>
    <source>
        <strain evidence="9 12">JGI-8</strain>
    </source>
</reference>
<dbReference type="AlphaFoldDB" id="A0A0P1LV51"/>
<dbReference type="Proteomes" id="UP000182200">
    <property type="component" value="Unassembled WGS sequence"/>
</dbReference>
<reference evidence="10 11" key="2">
    <citation type="submission" date="2015-11" db="EMBL/GenBank/DDBJ databases">
        <authorList>
            <person name="Zhang Y."/>
            <person name="Guo Z."/>
        </authorList>
    </citation>
    <scope>NUCLEOTIDE SEQUENCE [LARGE SCALE GENOMIC DNA]</scope>
    <source>
        <strain evidence="10">JGI-4</strain>
    </source>
</reference>
<accession>A0A0P1LV51</accession>
<dbReference type="CDD" id="cd00009">
    <property type="entry name" value="AAA"/>
    <property type="match status" value="1"/>
</dbReference>
<dbReference type="InterPro" id="IPR025944">
    <property type="entry name" value="Sigma_54_int_dom_CS"/>
</dbReference>
<dbReference type="SMART" id="SM00382">
    <property type="entry name" value="AAA"/>
    <property type="match status" value="1"/>
</dbReference>
<keyword evidence="6" id="KW-0175">Coiled coil</keyword>
<keyword evidence="4" id="KW-0238">DNA-binding</keyword>
<accession>A0A0P1M5M2</accession>
<feature type="transmembrane region" description="Helical" evidence="7">
    <location>
        <begin position="358"/>
        <end position="380"/>
    </location>
</feature>
<evidence type="ECO:0000313" key="10">
    <source>
        <dbReference type="EMBL" id="CUU07166.1"/>
    </source>
</evidence>
<feature type="transmembrane region" description="Helical" evidence="7">
    <location>
        <begin position="333"/>
        <end position="351"/>
    </location>
</feature>
<dbReference type="PROSITE" id="PS00676">
    <property type="entry name" value="SIGMA54_INTERACT_2"/>
    <property type="match status" value="1"/>
</dbReference>
<accession>A0A0S4N7K9</accession>
<gene>
    <name evidence="10" type="ORF">JGI4_01728</name>
    <name evidence="9" type="ORF">JGI8_01921</name>
</gene>
<dbReference type="InterPro" id="IPR007890">
    <property type="entry name" value="CHASE2"/>
</dbReference>
<dbReference type="STRING" id="1633631.GCA_001442925_01723"/>
<dbReference type="InterPro" id="IPR058031">
    <property type="entry name" value="AAA_lid_NorR"/>
</dbReference>
<dbReference type="FunFam" id="3.40.50.300:FF:000006">
    <property type="entry name" value="DNA-binding transcriptional regulator NtrC"/>
    <property type="match status" value="1"/>
</dbReference>
<evidence type="ECO:0000256" key="5">
    <source>
        <dbReference type="ARBA" id="ARBA00023163"/>
    </source>
</evidence>
<keyword evidence="7" id="KW-0812">Transmembrane</keyword>
<dbReference type="PROSITE" id="PS00688">
    <property type="entry name" value="SIGMA54_INTERACT_3"/>
    <property type="match status" value="1"/>
</dbReference>
<dbReference type="RefSeq" id="WP_075426217.1">
    <property type="nucleotide sequence ID" value="NZ_CZVI01000042.1"/>
</dbReference>
<evidence type="ECO:0000313" key="11">
    <source>
        <dbReference type="Proteomes" id="UP000182011"/>
    </source>
</evidence>
<dbReference type="GO" id="GO:0006355">
    <property type="term" value="P:regulation of DNA-templated transcription"/>
    <property type="evidence" value="ECO:0007669"/>
    <property type="project" value="InterPro"/>
</dbReference>
<evidence type="ECO:0000313" key="12">
    <source>
        <dbReference type="Proteomes" id="UP000182200"/>
    </source>
</evidence>
<dbReference type="EMBL" id="CZVI01000042">
    <property type="protein sequence ID" value="CUS94073.1"/>
    <property type="molecule type" value="Genomic_DNA"/>
</dbReference>
<dbReference type="GO" id="GO:0005524">
    <property type="term" value="F:ATP binding"/>
    <property type="evidence" value="ECO:0007669"/>
    <property type="project" value="UniProtKB-KW"/>
</dbReference>
<sequence>MKNKHGLIIGFLISFLVLTLEIAKIPYLENLNSFFNQLKFKLRGQQQVDTSLVFLYIDDTAIHSLGGYPLKRSYYALLIELLTELDVKAIAFDILLLDKNPDYPERDNLLVLTTEKSKRVYLGGSFTSFGKSAEDTTQISKNLKKFLITGNDKNSNFLKGSNFLAPFDELLQSCAGLGHLNYIQRDFPEEIPLIVQFGKNQYLPSLSLELARVYYEIPRDSVKIFEDKIQLGRIEIPTKNGKILINYSGGTGALKMYSVLDFIKSYDAFKSGLEPEINMGEFKNKIVFVGFLSDVLGQTVKSPFQDKFPATGVHIMSLNTIIQKKFITKTGPILNFVLSFVLSVLILHLISLRNLSNVLRFGIFPALTFLLSLALITFLFTLGISISIYPVLTALLSIFLGMVYVFESERRKMIELENEKKRIEDMIKEKEMKIIELQREIENLKVADEKTVALSNLEKTYDEIKELTSKFEDLSEFSEVEKAEKVEFEGIVYSKGSKMEKVISTVKKVAPSDVPVLITGENGVGKELIAMAIHKLSPRKDKKFIAINCSAIPETLLESELFGYEKGAFTGATQQKKGLFEIADGGTIFLDEIAETPESFQAKILRFIQSGEFNRVGGTEILKVDLRIIAATNRDIEKAVKEGKFREDLYYRLNVVRIHVPPLRERKEDIPFLVEHFLKKFKSSDMKASHAVMNAFLNYEWPGNVRQLENAIKRAIIFAKSSGRNLIQLKDLPEEIAKSVKGKIDIEEKILNLLREKKFSHSAISETANELGLNRGTISEYLRGICFKNLYECEFDLIKTSMKLAENDVEAAEKAKKKLIEYIQNFIEIINQCKSENEIKSIIKLKYKNLPARYHFYLEEFALKFHRGELTLENLNQNDWNP</sequence>
<dbReference type="PANTHER" id="PTHR32071:SF57">
    <property type="entry name" value="C4-DICARBOXYLATE TRANSPORT TRANSCRIPTIONAL REGULATORY PROTEIN DCTD"/>
    <property type="match status" value="1"/>
</dbReference>
<evidence type="ECO:0000256" key="1">
    <source>
        <dbReference type="ARBA" id="ARBA00022741"/>
    </source>
</evidence>
<keyword evidence="12" id="KW-1185">Reference proteome</keyword>
<evidence type="ECO:0000256" key="6">
    <source>
        <dbReference type="SAM" id="Coils"/>
    </source>
</evidence>
<dbReference type="SUPFAM" id="SSF52540">
    <property type="entry name" value="P-loop containing nucleoside triphosphate hydrolases"/>
    <property type="match status" value="1"/>
</dbReference>
<evidence type="ECO:0000256" key="2">
    <source>
        <dbReference type="ARBA" id="ARBA00022840"/>
    </source>
</evidence>
<feature type="transmembrane region" description="Helical" evidence="7">
    <location>
        <begin position="386"/>
        <end position="406"/>
    </location>
</feature>
<dbReference type="Pfam" id="PF00158">
    <property type="entry name" value="Sigma54_activat"/>
    <property type="match status" value="1"/>
</dbReference>
<accession>A0A0P1MNN2</accession>
<dbReference type="PANTHER" id="PTHR32071">
    <property type="entry name" value="TRANSCRIPTIONAL REGULATORY PROTEIN"/>
    <property type="match status" value="1"/>
</dbReference>
<accession>A0A0P1MFK9</accession>
<feature type="coiled-coil region" evidence="6">
    <location>
        <begin position="406"/>
        <end position="467"/>
    </location>
</feature>
<dbReference type="InterPro" id="IPR003593">
    <property type="entry name" value="AAA+_ATPase"/>
</dbReference>
<keyword evidence="2" id="KW-0067">ATP-binding</keyword>
<accession>A0A0N7MNN1</accession>